<dbReference type="KEGG" id="gyu:FE374_06325"/>
<evidence type="ECO:0000256" key="2">
    <source>
        <dbReference type="ARBA" id="ARBA00022801"/>
    </source>
</evidence>
<keyword evidence="3" id="KW-0479">Metal-binding</keyword>
<feature type="binding site" evidence="3">
    <location>
        <position position="277"/>
    </location>
    <ligand>
        <name>Mg(2+)</name>
        <dbReference type="ChEBI" id="CHEBI:18420"/>
        <label>1</label>
    </ligand>
</feature>
<gene>
    <name evidence="4" type="ORF">FE374_06325</name>
</gene>
<proteinExistence type="inferred from homology"/>
<dbReference type="PANTHER" id="PTHR16222:SF24">
    <property type="entry name" value="ADP-RIBOSYLHYDROLASE ARH3"/>
    <property type="match status" value="1"/>
</dbReference>
<feature type="binding site" evidence="3">
    <location>
        <position position="275"/>
    </location>
    <ligand>
        <name>Mg(2+)</name>
        <dbReference type="ChEBI" id="CHEBI:18420"/>
        <label>1</label>
    </ligand>
</feature>
<feature type="binding site" evidence="3">
    <location>
        <position position="278"/>
    </location>
    <ligand>
        <name>Mg(2+)</name>
        <dbReference type="ChEBI" id="CHEBI:18420"/>
        <label>1</label>
    </ligand>
</feature>
<dbReference type="PANTHER" id="PTHR16222">
    <property type="entry name" value="ADP-RIBOSYLGLYCOHYDROLASE"/>
    <property type="match status" value="1"/>
</dbReference>
<dbReference type="Pfam" id="PF03747">
    <property type="entry name" value="ADP_ribosyl_GH"/>
    <property type="match status" value="1"/>
</dbReference>
<dbReference type="GO" id="GO:0016787">
    <property type="term" value="F:hydrolase activity"/>
    <property type="evidence" value="ECO:0007669"/>
    <property type="project" value="UniProtKB-KW"/>
</dbReference>
<dbReference type="Proteomes" id="UP000314616">
    <property type="component" value="Chromosome"/>
</dbReference>
<feature type="binding site" evidence="3">
    <location>
        <position position="41"/>
    </location>
    <ligand>
        <name>Mg(2+)</name>
        <dbReference type="ChEBI" id="CHEBI:18420"/>
        <label>1</label>
    </ligand>
</feature>
<comment type="cofactor">
    <cofactor evidence="3">
        <name>Mg(2+)</name>
        <dbReference type="ChEBI" id="CHEBI:18420"/>
    </cofactor>
    <text evidence="3">Binds 2 magnesium ions per subunit.</text>
</comment>
<evidence type="ECO:0000313" key="5">
    <source>
        <dbReference type="Proteomes" id="UP000314616"/>
    </source>
</evidence>
<dbReference type="GO" id="GO:0046872">
    <property type="term" value="F:metal ion binding"/>
    <property type="evidence" value="ECO:0007669"/>
    <property type="project" value="UniProtKB-KW"/>
</dbReference>
<comment type="similarity">
    <text evidence="1">Belongs to the ADP-ribosylglycohydrolase family.</text>
</comment>
<protein>
    <submittedName>
        <fullName evidence="4">ADP-ribosylglycohydrolase family protein</fullName>
    </submittedName>
</protein>
<keyword evidence="2 4" id="KW-0378">Hydrolase</keyword>
<reference evidence="4 5" key="1">
    <citation type="submission" date="2019-05" db="EMBL/GenBank/DDBJ databases">
        <title>Georgenia *** sp. nov., and Georgenia *** sp. nov., isolated from the intestinal contents of plateau pika (Ochotona curzoniae) in the Qinghai-Tibet plateau of China.</title>
        <authorList>
            <person name="Tian Z."/>
        </authorList>
    </citation>
    <scope>NUCLEOTIDE SEQUENCE [LARGE SCALE GENOMIC DNA]</scope>
    <source>
        <strain evidence="4 5">Z443</strain>
    </source>
</reference>
<evidence type="ECO:0000256" key="3">
    <source>
        <dbReference type="PIRSR" id="PIRSR605502-1"/>
    </source>
</evidence>
<dbReference type="OrthoDB" id="3506610at2"/>
<organism evidence="4 5">
    <name type="scientific">Georgenia yuyongxinii</name>
    <dbReference type="NCBI Taxonomy" id="2589797"/>
    <lineage>
        <taxon>Bacteria</taxon>
        <taxon>Bacillati</taxon>
        <taxon>Actinomycetota</taxon>
        <taxon>Actinomycetes</taxon>
        <taxon>Micrococcales</taxon>
        <taxon>Bogoriellaceae</taxon>
        <taxon>Georgenia</taxon>
    </lineage>
</organism>
<sequence>MPTEGLSRAAVLVRYGLVDRFHPGPTDSEIAPGLPAAHVTDDTDQAVIVGRLLVAGGGRVDHADLAEELLAWQERMQAAGVASLLGPSTRRALESIRADGPSPTSGRWGDTNGAAMRIAPVGIAVPGRPLATLVDAVVTTSEPTHNTHVALAGAAAVAAGVSTAIDGGNLAAVLDAAALAARAGAERGFHTTAPSVAARLENAVRLVRAEAGDGDPEERIDAGCEVIDEVVGTSMATQESVPAAFAVLALADTVRPGGAADPWLVCRLGASLGGDSDTIAAMAGAVSGALGGVDALPAAAREQVAAANPGLALDALADDLLALRDRR</sequence>
<dbReference type="SUPFAM" id="SSF101478">
    <property type="entry name" value="ADP-ribosylglycohydrolase"/>
    <property type="match status" value="1"/>
</dbReference>
<accession>A0A5B8C8Y5</accession>
<evidence type="ECO:0000313" key="4">
    <source>
        <dbReference type="EMBL" id="QDC26557.1"/>
    </source>
</evidence>
<dbReference type="EMBL" id="CP040915">
    <property type="protein sequence ID" value="QDC26557.1"/>
    <property type="molecule type" value="Genomic_DNA"/>
</dbReference>
<dbReference type="InterPro" id="IPR005502">
    <property type="entry name" value="Ribosyl_crysJ1"/>
</dbReference>
<dbReference type="InterPro" id="IPR036705">
    <property type="entry name" value="Ribosyl_crysJ1_sf"/>
</dbReference>
<evidence type="ECO:0000256" key="1">
    <source>
        <dbReference type="ARBA" id="ARBA00010702"/>
    </source>
</evidence>
<dbReference type="AlphaFoldDB" id="A0A5B8C8Y5"/>
<dbReference type="Gene3D" id="1.10.4080.10">
    <property type="entry name" value="ADP-ribosylation/Crystallin J1"/>
    <property type="match status" value="1"/>
</dbReference>
<feature type="binding site" evidence="3">
    <location>
        <position position="40"/>
    </location>
    <ligand>
        <name>Mg(2+)</name>
        <dbReference type="ChEBI" id="CHEBI:18420"/>
        <label>1</label>
    </ligand>
</feature>
<dbReference type="InterPro" id="IPR050792">
    <property type="entry name" value="ADP-ribosylglycohydrolase"/>
</dbReference>
<feature type="binding site" evidence="3">
    <location>
        <position position="42"/>
    </location>
    <ligand>
        <name>Mg(2+)</name>
        <dbReference type="ChEBI" id="CHEBI:18420"/>
        <label>1</label>
    </ligand>
</feature>
<name>A0A5B8C8Y5_9MICO</name>
<keyword evidence="3" id="KW-0460">Magnesium</keyword>